<dbReference type="Proteomes" id="UP001234989">
    <property type="component" value="Chromosome 9"/>
</dbReference>
<dbReference type="EMBL" id="CP133620">
    <property type="protein sequence ID" value="WMV47090.1"/>
    <property type="molecule type" value="Genomic_DNA"/>
</dbReference>
<dbReference type="Pfam" id="PF01370">
    <property type="entry name" value="Epimerase"/>
    <property type="match status" value="1"/>
</dbReference>
<reference evidence="2" key="1">
    <citation type="submission" date="2023-08" db="EMBL/GenBank/DDBJ databases">
        <title>A de novo genome assembly of Solanum verrucosum Schlechtendal, a Mexican diploid species geographically isolated from the other diploid A-genome species in potato relatives.</title>
        <authorList>
            <person name="Hosaka K."/>
        </authorList>
    </citation>
    <scope>NUCLEOTIDE SEQUENCE</scope>
    <source>
        <tissue evidence="2">Young leaves</tissue>
    </source>
</reference>
<evidence type="ECO:0000313" key="3">
    <source>
        <dbReference type="Proteomes" id="UP001234989"/>
    </source>
</evidence>
<dbReference type="SUPFAM" id="SSF51735">
    <property type="entry name" value="NAD(P)-binding Rossmann-fold domains"/>
    <property type="match status" value="1"/>
</dbReference>
<dbReference type="GO" id="GO:0044877">
    <property type="term" value="F:protein-containing complex binding"/>
    <property type="evidence" value="ECO:0007669"/>
    <property type="project" value="TreeGrafter"/>
</dbReference>
<dbReference type="InterPro" id="IPR036291">
    <property type="entry name" value="NAD(P)-bd_dom_sf"/>
</dbReference>
<proteinExistence type="predicted"/>
<dbReference type="Gene3D" id="3.40.50.720">
    <property type="entry name" value="NAD(P)-binding Rossmann-like Domain"/>
    <property type="match status" value="1"/>
</dbReference>
<sequence length="294" mass="32362">MQAITRKLGHQSLKHHSPAISSFKSLYPLSDDHYYGYLTPRYASNLATGGAGPLIRKGTGGRSSVSGIVATVFGATGFLGRYVVQQLAKMGSQVLVPFRGSEDSPRHLKLMGDLGQIVPMKYNPRDENSVKAVMAKANVVINLIGRDYETRNYSFDEVNLHMAEQLAMIAKEHGGIMRFIQVSSLGASPTSSSRLLRAKAAGEEAVTRELPELGSVTTGHVDEGEALWVDNNATNLVAFGRRCHHSEMLGCRGLKQTMGKQEGRSKEKNYLEEVRSFFLLHPLGFSLHRRFGVW</sequence>
<evidence type="ECO:0000313" key="2">
    <source>
        <dbReference type="EMBL" id="WMV47090.1"/>
    </source>
</evidence>
<organism evidence="2 3">
    <name type="scientific">Solanum verrucosum</name>
    <dbReference type="NCBI Taxonomy" id="315347"/>
    <lineage>
        <taxon>Eukaryota</taxon>
        <taxon>Viridiplantae</taxon>
        <taxon>Streptophyta</taxon>
        <taxon>Embryophyta</taxon>
        <taxon>Tracheophyta</taxon>
        <taxon>Spermatophyta</taxon>
        <taxon>Magnoliopsida</taxon>
        <taxon>eudicotyledons</taxon>
        <taxon>Gunneridae</taxon>
        <taxon>Pentapetalae</taxon>
        <taxon>asterids</taxon>
        <taxon>lamiids</taxon>
        <taxon>Solanales</taxon>
        <taxon>Solanaceae</taxon>
        <taxon>Solanoideae</taxon>
        <taxon>Solaneae</taxon>
        <taxon>Solanum</taxon>
    </lineage>
</organism>
<dbReference type="GO" id="GO:0005739">
    <property type="term" value="C:mitochondrion"/>
    <property type="evidence" value="ECO:0007669"/>
    <property type="project" value="TreeGrafter"/>
</dbReference>
<dbReference type="InterPro" id="IPR001509">
    <property type="entry name" value="Epimerase_deHydtase"/>
</dbReference>
<dbReference type="AlphaFoldDB" id="A0AAF0ZRQ5"/>
<gene>
    <name evidence="2" type="ORF">MTR67_040475</name>
</gene>
<dbReference type="InterPro" id="IPR051207">
    <property type="entry name" value="ComplexI_NDUFA9_subunit"/>
</dbReference>
<dbReference type="PANTHER" id="PTHR12126:SF11">
    <property type="entry name" value="NADH DEHYDROGENASE [UBIQUINONE] 1 ALPHA SUBCOMPLEX SUBUNIT 9, MITOCHONDRIAL"/>
    <property type="match status" value="1"/>
</dbReference>
<keyword evidence="3" id="KW-1185">Reference proteome</keyword>
<protein>
    <recommendedName>
        <fullName evidence="1">NAD-dependent epimerase/dehydratase domain-containing protein</fullName>
    </recommendedName>
</protein>
<name>A0AAF0ZRQ5_SOLVR</name>
<evidence type="ECO:0000259" key="1">
    <source>
        <dbReference type="Pfam" id="PF01370"/>
    </source>
</evidence>
<dbReference type="PANTHER" id="PTHR12126">
    <property type="entry name" value="NADH-UBIQUINONE OXIDOREDUCTASE 39 KDA SUBUNIT-RELATED"/>
    <property type="match status" value="1"/>
</dbReference>
<accession>A0AAF0ZRQ5</accession>
<feature type="domain" description="NAD-dependent epimerase/dehydratase" evidence="1">
    <location>
        <begin position="71"/>
        <end position="185"/>
    </location>
</feature>
<dbReference type="CDD" id="cd05271">
    <property type="entry name" value="NDUFA9_like_SDR_a"/>
    <property type="match status" value="1"/>
</dbReference>